<dbReference type="GO" id="GO:0003964">
    <property type="term" value="F:RNA-directed DNA polymerase activity"/>
    <property type="evidence" value="ECO:0007669"/>
    <property type="project" value="UniProtKB-EC"/>
</dbReference>
<proteinExistence type="predicted"/>
<name>A0A914VI11_9BILA</name>
<evidence type="ECO:0000259" key="2">
    <source>
        <dbReference type="PROSITE" id="PS50994"/>
    </source>
</evidence>
<dbReference type="Pfam" id="PF17921">
    <property type="entry name" value="Integrase_H2C2"/>
    <property type="match status" value="1"/>
</dbReference>
<dbReference type="Proteomes" id="UP000887566">
    <property type="component" value="Unplaced"/>
</dbReference>
<accession>A0A914VI11</accession>
<dbReference type="InterPro" id="IPR012337">
    <property type="entry name" value="RNaseH-like_sf"/>
</dbReference>
<dbReference type="InterPro" id="IPR041588">
    <property type="entry name" value="Integrase_H2C2"/>
</dbReference>
<dbReference type="Gene3D" id="3.30.420.10">
    <property type="entry name" value="Ribonuclease H-like superfamily/Ribonuclease H"/>
    <property type="match status" value="1"/>
</dbReference>
<reference evidence="4" key="1">
    <citation type="submission" date="2022-11" db="UniProtKB">
        <authorList>
            <consortium name="WormBaseParasite"/>
        </authorList>
    </citation>
    <scope>IDENTIFICATION</scope>
</reference>
<dbReference type="PANTHER" id="PTHR37984:SF5">
    <property type="entry name" value="PROTEIN NYNRIN-LIKE"/>
    <property type="match status" value="1"/>
</dbReference>
<dbReference type="SUPFAM" id="SSF53098">
    <property type="entry name" value="Ribonuclease H-like"/>
    <property type="match status" value="1"/>
</dbReference>
<dbReference type="InterPro" id="IPR050951">
    <property type="entry name" value="Retrovirus_Pol_polyprotein"/>
</dbReference>
<dbReference type="GO" id="GO:0015074">
    <property type="term" value="P:DNA integration"/>
    <property type="evidence" value="ECO:0007669"/>
    <property type="project" value="InterPro"/>
</dbReference>
<evidence type="ECO:0000256" key="1">
    <source>
        <dbReference type="ARBA" id="ARBA00012493"/>
    </source>
</evidence>
<keyword evidence="3" id="KW-1185">Reference proteome</keyword>
<dbReference type="EC" id="2.7.7.49" evidence="1"/>
<protein>
    <recommendedName>
        <fullName evidence="1">RNA-directed DNA polymerase</fullName>
        <ecNumber evidence="1">2.7.7.49</ecNumber>
    </recommendedName>
</protein>
<dbReference type="Gene3D" id="1.10.340.70">
    <property type="match status" value="1"/>
</dbReference>
<dbReference type="WBParaSite" id="PSAMB.scaffold20520size721.g38078.t1">
    <property type="protein sequence ID" value="PSAMB.scaffold20520size721.g38078.t1"/>
    <property type="gene ID" value="PSAMB.scaffold20520size721.g38078"/>
</dbReference>
<sequence length="107" mass="12331">MKKLARRHVYWPKIDAAIERTVKECKQCATTAKNPKKTTLHSWPKPEAPWERVHADYAGPMNGRYYLIMVDAGTKWMEIAESTTMTADITIDNLNRIFSSYGFPKVL</sequence>
<dbReference type="AlphaFoldDB" id="A0A914VI11"/>
<evidence type="ECO:0000313" key="4">
    <source>
        <dbReference type="WBParaSite" id="PSAMB.scaffold20520size721.g38078.t1"/>
    </source>
</evidence>
<dbReference type="InterPro" id="IPR001584">
    <property type="entry name" value="Integrase_cat-core"/>
</dbReference>
<evidence type="ECO:0000313" key="3">
    <source>
        <dbReference type="Proteomes" id="UP000887566"/>
    </source>
</evidence>
<dbReference type="InterPro" id="IPR036397">
    <property type="entry name" value="RNaseH_sf"/>
</dbReference>
<dbReference type="PROSITE" id="PS50994">
    <property type="entry name" value="INTEGRASE"/>
    <property type="match status" value="1"/>
</dbReference>
<dbReference type="PANTHER" id="PTHR37984">
    <property type="entry name" value="PROTEIN CBG26694"/>
    <property type="match status" value="1"/>
</dbReference>
<feature type="domain" description="Integrase catalytic" evidence="2">
    <location>
        <begin position="45"/>
        <end position="107"/>
    </location>
</feature>
<dbReference type="GO" id="GO:0003676">
    <property type="term" value="F:nucleic acid binding"/>
    <property type="evidence" value="ECO:0007669"/>
    <property type="project" value="InterPro"/>
</dbReference>
<organism evidence="3 4">
    <name type="scientific">Plectus sambesii</name>
    <dbReference type="NCBI Taxonomy" id="2011161"/>
    <lineage>
        <taxon>Eukaryota</taxon>
        <taxon>Metazoa</taxon>
        <taxon>Ecdysozoa</taxon>
        <taxon>Nematoda</taxon>
        <taxon>Chromadorea</taxon>
        <taxon>Plectida</taxon>
        <taxon>Plectina</taxon>
        <taxon>Plectoidea</taxon>
        <taxon>Plectidae</taxon>
        <taxon>Plectus</taxon>
    </lineage>
</organism>